<dbReference type="PANTHER" id="PTHR11601">
    <property type="entry name" value="CYSTEINE DESULFURYLASE FAMILY MEMBER"/>
    <property type="match status" value="1"/>
</dbReference>
<keyword evidence="5" id="KW-1185">Reference proteome</keyword>
<evidence type="ECO:0000313" key="4">
    <source>
        <dbReference type="EMBL" id="CAI8041996.1"/>
    </source>
</evidence>
<dbReference type="InterPro" id="IPR015422">
    <property type="entry name" value="PyrdxlP-dep_Trfase_small"/>
</dbReference>
<dbReference type="InterPro" id="IPR000192">
    <property type="entry name" value="Aminotrans_V_dom"/>
</dbReference>
<organism evidence="4 5">
    <name type="scientific">Geodia barretti</name>
    <name type="common">Barrett's horny sponge</name>
    <dbReference type="NCBI Taxonomy" id="519541"/>
    <lineage>
        <taxon>Eukaryota</taxon>
        <taxon>Metazoa</taxon>
        <taxon>Porifera</taxon>
        <taxon>Demospongiae</taxon>
        <taxon>Heteroscleromorpha</taxon>
        <taxon>Tetractinellida</taxon>
        <taxon>Astrophorina</taxon>
        <taxon>Geodiidae</taxon>
        <taxon>Geodia</taxon>
    </lineage>
</organism>
<dbReference type="Gene3D" id="3.90.1150.10">
    <property type="entry name" value="Aspartate Aminotransferase, domain 1"/>
    <property type="match status" value="1"/>
</dbReference>
<dbReference type="SUPFAM" id="SSF53383">
    <property type="entry name" value="PLP-dependent transferases"/>
    <property type="match status" value="1"/>
</dbReference>
<accession>A0AA35X727</accession>
<evidence type="ECO:0000259" key="3">
    <source>
        <dbReference type="Pfam" id="PF00266"/>
    </source>
</evidence>
<reference evidence="4" key="1">
    <citation type="submission" date="2023-03" db="EMBL/GenBank/DDBJ databases">
        <authorList>
            <person name="Steffen K."/>
            <person name="Cardenas P."/>
        </authorList>
    </citation>
    <scope>NUCLEOTIDE SEQUENCE</scope>
</reference>
<dbReference type="Gene3D" id="3.40.640.10">
    <property type="entry name" value="Type I PLP-dependent aspartate aminotransferase-like (Major domain)"/>
    <property type="match status" value="1"/>
</dbReference>
<sequence length="122" mass="13501">MVKIMKRIYLDHNATTPVHPEVLEAMIPFMVNQFGNGSSIHTYGREARNAIDDAREQVAALINAKSPSEIVFTSTGTEADNYAIKGIAELQQSRNGGNHIITSSIEHHAVLHTCQYLEKRGI</sequence>
<evidence type="ECO:0000256" key="2">
    <source>
        <dbReference type="ARBA" id="ARBA00006490"/>
    </source>
</evidence>
<dbReference type="InterPro" id="IPR015421">
    <property type="entry name" value="PyrdxlP-dep_Trfase_major"/>
</dbReference>
<evidence type="ECO:0000313" key="5">
    <source>
        <dbReference type="Proteomes" id="UP001174909"/>
    </source>
</evidence>
<proteinExistence type="inferred from homology"/>
<comment type="similarity">
    <text evidence="2">Belongs to the class-V pyridoxal-phosphate-dependent aminotransferase family. NifS/IscS subfamily.</text>
</comment>
<evidence type="ECO:0000256" key="1">
    <source>
        <dbReference type="ARBA" id="ARBA00001933"/>
    </source>
</evidence>
<dbReference type="EMBL" id="CASHTH010003231">
    <property type="protein sequence ID" value="CAI8041996.1"/>
    <property type="molecule type" value="Genomic_DNA"/>
</dbReference>
<name>A0AA35X727_GEOBA</name>
<comment type="cofactor">
    <cofactor evidence="1">
        <name>pyridoxal 5'-phosphate</name>
        <dbReference type="ChEBI" id="CHEBI:597326"/>
    </cofactor>
</comment>
<dbReference type="Proteomes" id="UP001174909">
    <property type="component" value="Unassembled WGS sequence"/>
</dbReference>
<comment type="caution">
    <text evidence="4">The sequence shown here is derived from an EMBL/GenBank/DDBJ whole genome shotgun (WGS) entry which is preliminary data.</text>
</comment>
<gene>
    <name evidence="4" type="ORF">GBAR_LOCUS23320</name>
</gene>
<protein>
    <submittedName>
        <fullName evidence="4">Cysteine desulfurase IscS</fullName>
    </submittedName>
</protein>
<feature type="domain" description="Aminotransferase class V" evidence="3">
    <location>
        <begin position="8"/>
        <end position="120"/>
    </location>
</feature>
<dbReference type="InterPro" id="IPR015424">
    <property type="entry name" value="PyrdxlP-dep_Trfase"/>
</dbReference>
<dbReference type="Pfam" id="PF00266">
    <property type="entry name" value="Aminotran_5"/>
    <property type="match status" value="1"/>
</dbReference>
<dbReference type="AlphaFoldDB" id="A0AA35X727"/>
<dbReference type="PANTHER" id="PTHR11601:SF34">
    <property type="entry name" value="CYSTEINE DESULFURASE"/>
    <property type="match status" value="1"/>
</dbReference>